<protein>
    <submittedName>
        <fullName evidence="1">Uncharacterized protein</fullName>
    </submittedName>
</protein>
<name>A0A5K7ZLQ3_9BACT</name>
<organism evidence="1 2">
    <name type="scientific">Desulfosarcina widdelii</name>
    <dbReference type="NCBI Taxonomy" id="947919"/>
    <lineage>
        <taxon>Bacteria</taxon>
        <taxon>Pseudomonadati</taxon>
        <taxon>Thermodesulfobacteriota</taxon>
        <taxon>Desulfobacteria</taxon>
        <taxon>Desulfobacterales</taxon>
        <taxon>Desulfosarcinaceae</taxon>
        <taxon>Desulfosarcina</taxon>
    </lineage>
</organism>
<gene>
    <name evidence="1" type="ORF">DSCW_66510</name>
</gene>
<evidence type="ECO:0000313" key="1">
    <source>
        <dbReference type="EMBL" id="BBO79234.1"/>
    </source>
</evidence>
<keyword evidence="2" id="KW-1185">Reference proteome</keyword>
<dbReference type="Proteomes" id="UP000427769">
    <property type="component" value="Chromosome"/>
</dbReference>
<dbReference type="EMBL" id="AP021875">
    <property type="protein sequence ID" value="BBO79234.1"/>
    <property type="molecule type" value="Genomic_DNA"/>
</dbReference>
<dbReference type="AlphaFoldDB" id="A0A5K7ZLQ3"/>
<dbReference type="KEGG" id="dwd:DSCW_66510"/>
<reference evidence="1 2" key="1">
    <citation type="submission" date="2019-11" db="EMBL/GenBank/DDBJ databases">
        <title>Comparative genomics of hydrocarbon-degrading Desulfosarcina strains.</title>
        <authorList>
            <person name="Watanabe M."/>
            <person name="Kojima H."/>
            <person name="Fukui M."/>
        </authorList>
    </citation>
    <scope>NUCLEOTIDE SEQUENCE [LARGE SCALE GENOMIC DNA]</scope>
    <source>
        <strain evidence="1 2">PP31</strain>
    </source>
</reference>
<dbReference type="RefSeq" id="WP_155307786.1">
    <property type="nucleotide sequence ID" value="NZ_AP021875.1"/>
</dbReference>
<accession>A0A5K7ZLQ3</accession>
<proteinExistence type="predicted"/>
<evidence type="ECO:0000313" key="2">
    <source>
        <dbReference type="Proteomes" id="UP000427769"/>
    </source>
</evidence>
<sequence>MSAVPGAVLFDFTAGLTKKAGPAWFAAALAIRGDDQAIVLSSYPHILSNHYATIYQLLWPEIRISIPLTRLLKLPHRNR</sequence>